<dbReference type="Pfam" id="PF07811">
    <property type="entry name" value="TadE"/>
    <property type="match status" value="1"/>
</dbReference>
<keyword evidence="4" id="KW-1185">Reference proteome</keyword>
<keyword evidence="1" id="KW-0812">Transmembrane</keyword>
<keyword evidence="1" id="KW-1133">Transmembrane helix</keyword>
<gene>
    <name evidence="3" type="ORF">AR543_08560</name>
</gene>
<evidence type="ECO:0000259" key="2">
    <source>
        <dbReference type="Pfam" id="PF07811"/>
    </source>
</evidence>
<proteinExistence type="predicted"/>
<dbReference type="RefSeq" id="WP_060533541.1">
    <property type="nucleotide sequence ID" value="NZ_CP013023.1"/>
</dbReference>
<evidence type="ECO:0000313" key="3">
    <source>
        <dbReference type="EMBL" id="ANF96043.1"/>
    </source>
</evidence>
<dbReference type="KEGG" id="pbv:AR543_08560"/>
<keyword evidence="1" id="KW-0472">Membrane</keyword>
<organism evidence="3 4">
    <name type="scientific">Paenibacillus bovis</name>
    <dbReference type="NCBI Taxonomy" id="1616788"/>
    <lineage>
        <taxon>Bacteria</taxon>
        <taxon>Bacillati</taxon>
        <taxon>Bacillota</taxon>
        <taxon>Bacilli</taxon>
        <taxon>Bacillales</taxon>
        <taxon>Paenibacillaceae</taxon>
        <taxon>Paenibacillus</taxon>
    </lineage>
</organism>
<dbReference type="InterPro" id="IPR012495">
    <property type="entry name" value="TadE-like_dom"/>
</dbReference>
<name>A0A172ZEW3_9BACL</name>
<dbReference type="AlphaFoldDB" id="A0A172ZEW3"/>
<dbReference type="EMBL" id="CP013023">
    <property type="protein sequence ID" value="ANF96043.1"/>
    <property type="molecule type" value="Genomic_DNA"/>
</dbReference>
<evidence type="ECO:0000313" key="4">
    <source>
        <dbReference type="Proteomes" id="UP000078148"/>
    </source>
</evidence>
<reference evidence="3 4" key="2">
    <citation type="journal article" date="2016" name="Int. J. Syst. Evol. Microbiol.">
        <title>Paenibacillus bovis sp. nov., isolated from raw yak (Bos grunniens) milk.</title>
        <authorList>
            <person name="Gao C."/>
            <person name="Han J."/>
            <person name="Liu Z."/>
            <person name="Xu X."/>
            <person name="Hang F."/>
            <person name="Wu Z."/>
        </authorList>
    </citation>
    <scope>NUCLEOTIDE SEQUENCE [LARGE SCALE GENOMIC DNA]</scope>
    <source>
        <strain evidence="3 4">BD3526</strain>
    </source>
</reference>
<protein>
    <recommendedName>
        <fullName evidence="2">TadE-like domain-containing protein</fullName>
    </recommendedName>
</protein>
<dbReference type="STRING" id="1616788.AR543_08560"/>
<accession>A0A172ZEW3</accession>
<evidence type="ECO:0000256" key="1">
    <source>
        <dbReference type="SAM" id="Phobius"/>
    </source>
</evidence>
<reference evidence="4" key="1">
    <citation type="submission" date="2015-10" db="EMBL/GenBank/DDBJ databases">
        <title>Genome of Paenibacillus bovis sp. nov.</title>
        <authorList>
            <person name="Wu Z."/>
            <person name="Gao C."/>
            <person name="Liu Z."/>
            <person name="Zheng H."/>
        </authorList>
    </citation>
    <scope>NUCLEOTIDE SEQUENCE [LARGE SCALE GENOMIC DNA]</scope>
    <source>
        <strain evidence="4">BD3526</strain>
    </source>
</reference>
<feature type="transmembrane region" description="Helical" evidence="1">
    <location>
        <begin position="21"/>
        <end position="47"/>
    </location>
</feature>
<dbReference type="Proteomes" id="UP000078148">
    <property type="component" value="Chromosome"/>
</dbReference>
<sequence>MKNSKRNFHLQRLWKNTKGSFTIEASLVFPIILFTTLLILFFCMYQYQNTMLKQASSKTSERAAYSWDNSHKEPVTGAFAQGENDGLYWRLTQDDMLSKLFGWAGAGSSAEVSIPGGSGGSLPTDKLSAAASWVPGGMSGNITYNNELMIRKVKTTLSRPVSFGALERELGHPLQAEVSAGAVIVEPVEFIRNVELLRYYGAKVSGKYGGVFNLDQAGSILKMFGGQTP</sequence>
<feature type="domain" description="TadE-like" evidence="2">
    <location>
        <begin position="19"/>
        <end position="57"/>
    </location>
</feature>